<dbReference type="InterPro" id="IPR037923">
    <property type="entry name" value="HTH-like"/>
</dbReference>
<keyword evidence="1" id="KW-0805">Transcription regulation</keyword>
<proteinExistence type="predicted"/>
<dbReference type="Pfam" id="PF02311">
    <property type="entry name" value="AraC_binding"/>
    <property type="match status" value="1"/>
</dbReference>
<comment type="caution">
    <text evidence="5">The sequence shown here is derived from an EMBL/GenBank/DDBJ whole genome shotgun (WGS) entry which is preliminary data.</text>
</comment>
<dbReference type="SUPFAM" id="SSF46689">
    <property type="entry name" value="Homeodomain-like"/>
    <property type="match status" value="1"/>
</dbReference>
<dbReference type="InterPro" id="IPR018060">
    <property type="entry name" value="HTH_AraC"/>
</dbReference>
<dbReference type="PRINTS" id="PR00032">
    <property type="entry name" value="HTHARAC"/>
</dbReference>
<dbReference type="PANTHER" id="PTHR43280:SF2">
    <property type="entry name" value="HTH-TYPE TRANSCRIPTIONAL REGULATOR EXSA"/>
    <property type="match status" value="1"/>
</dbReference>
<dbReference type="InterPro" id="IPR003313">
    <property type="entry name" value="AraC-bd"/>
</dbReference>
<gene>
    <name evidence="5" type="ORF">ETP43_10880</name>
</gene>
<dbReference type="AlphaFoldDB" id="A0A4Q1RJ10"/>
<feature type="domain" description="HTH araC/xylS-type" evidence="4">
    <location>
        <begin position="191"/>
        <end position="289"/>
    </location>
</feature>
<organism evidence="5 6">
    <name type="scientific">Blautia faecicola</name>
    <dbReference type="NCBI Taxonomy" id="2509240"/>
    <lineage>
        <taxon>Bacteria</taxon>
        <taxon>Bacillati</taxon>
        <taxon>Bacillota</taxon>
        <taxon>Clostridia</taxon>
        <taxon>Lachnospirales</taxon>
        <taxon>Lachnospiraceae</taxon>
        <taxon>Blautia</taxon>
    </lineage>
</organism>
<dbReference type="SMART" id="SM00342">
    <property type="entry name" value="HTH_ARAC"/>
    <property type="match status" value="1"/>
</dbReference>
<evidence type="ECO:0000313" key="6">
    <source>
        <dbReference type="Proteomes" id="UP000290106"/>
    </source>
</evidence>
<accession>A0A4Q1RJ10</accession>
<evidence type="ECO:0000313" key="5">
    <source>
        <dbReference type="EMBL" id="RXS75672.1"/>
    </source>
</evidence>
<dbReference type="SUPFAM" id="SSF51215">
    <property type="entry name" value="Regulatory protein AraC"/>
    <property type="match status" value="1"/>
</dbReference>
<dbReference type="InterPro" id="IPR014710">
    <property type="entry name" value="RmlC-like_jellyroll"/>
</dbReference>
<keyword evidence="6" id="KW-1185">Reference proteome</keyword>
<dbReference type="PROSITE" id="PS00041">
    <property type="entry name" value="HTH_ARAC_FAMILY_1"/>
    <property type="match status" value="1"/>
</dbReference>
<evidence type="ECO:0000259" key="4">
    <source>
        <dbReference type="PROSITE" id="PS01124"/>
    </source>
</evidence>
<dbReference type="Gene3D" id="2.60.120.10">
    <property type="entry name" value="Jelly Rolls"/>
    <property type="match status" value="1"/>
</dbReference>
<dbReference type="PROSITE" id="PS01124">
    <property type="entry name" value="HTH_ARAC_FAMILY_2"/>
    <property type="match status" value="1"/>
</dbReference>
<dbReference type="RefSeq" id="WP_129258062.1">
    <property type="nucleotide sequence ID" value="NZ_SDKC01000001.1"/>
</dbReference>
<keyword evidence="3" id="KW-0804">Transcription</keyword>
<keyword evidence="2" id="KW-0238">DNA-binding</keyword>
<dbReference type="Pfam" id="PF12833">
    <property type="entry name" value="HTH_18"/>
    <property type="match status" value="1"/>
</dbReference>
<evidence type="ECO:0000256" key="3">
    <source>
        <dbReference type="ARBA" id="ARBA00023163"/>
    </source>
</evidence>
<dbReference type="PANTHER" id="PTHR43280">
    <property type="entry name" value="ARAC-FAMILY TRANSCRIPTIONAL REGULATOR"/>
    <property type="match status" value="1"/>
</dbReference>
<sequence length="303" mass="35212">MAYQPFPLTEELHITQIITIHYFEYTNTYHFHGESHDFWEFLCVDKGEVTVTAGEEKLTLQQGQIIFHEPNEFHNVEANGKIAPNLVVISFSCDSPCMEQFRNLITTISETEKTFLAQIIREARHCIATPLDNPFTQKMERCVSAPFASEQMIQLYLELLLLSMLRRLKQKEQPDPSEKSTRKENDTILYQRILLYMKDHLHSQLTLDQICQANLVGKSQLQKLFQKEQHCGVIHYFSYLKIEEAKQMIRQEQANFTEISDALGYTSIHYFSRQFKTFTGMSPSEYAISIKALAEDDSANVLH</sequence>
<dbReference type="InterPro" id="IPR009057">
    <property type="entry name" value="Homeodomain-like_sf"/>
</dbReference>
<dbReference type="Proteomes" id="UP000290106">
    <property type="component" value="Unassembled WGS sequence"/>
</dbReference>
<evidence type="ECO:0000256" key="1">
    <source>
        <dbReference type="ARBA" id="ARBA00023015"/>
    </source>
</evidence>
<name>A0A4Q1RJ10_9FIRM</name>
<dbReference type="InterPro" id="IPR018062">
    <property type="entry name" value="HTH_AraC-typ_CS"/>
</dbReference>
<dbReference type="OrthoDB" id="249627at2"/>
<dbReference type="Gene3D" id="1.10.10.60">
    <property type="entry name" value="Homeodomain-like"/>
    <property type="match status" value="1"/>
</dbReference>
<dbReference type="GO" id="GO:0043565">
    <property type="term" value="F:sequence-specific DNA binding"/>
    <property type="evidence" value="ECO:0007669"/>
    <property type="project" value="InterPro"/>
</dbReference>
<evidence type="ECO:0000256" key="2">
    <source>
        <dbReference type="ARBA" id="ARBA00023125"/>
    </source>
</evidence>
<dbReference type="InterPro" id="IPR020449">
    <property type="entry name" value="Tscrpt_reg_AraC-type_HTH"/>
</dbReference>
<protein>
    <submittedName>
        <fullName evidence="5">AraC family transcriptional regulator</fullName>
    </submittedName>
</protein>
<reference evidence="5 6" key="1">
    <citation type="submission" date="2019-01" db="EMBL/GenBank/DDBJ databases">
        <title>Blautia sp. nov. KGMB01111 isolated human feces.</title>
        <authorList>
            <person name="Park J.-E."/>
            <person name="Kim J.-S."/>
            <person name="Park S.-H."/>
        </authorList>
    </citation>
    <scope>NUCLEOTIDE SEQUENCE [LARGE SCALE GENOMIC DNA]</scope>
    <source>
        <strain evidence="5 6">KGMB01111</strain>
    </source>
</reference>
<dbReference type="EMBL" id="SDKC01000001">
    <property type="protein sequence ID" value="RXS75672.1"/>
    <property type="molecule type" value="Genomic_DNA"/>
</dbReference>
<dbReference type="GO" id="GO:0003700">
    <property type="term" value="F:DNA-binding transcription factor activity"/>
    <property type="evidence" value="ECO:0007669"/>
    <property type="project" value="InterPro"/>
</dbReference>